<keyword evidence="3" id="KW-0808">Transferase</keyword>
<evidence type="ECO:0000256" key="7">
    <source>
        <dbReference type="ARBA" id="ARBA00023242"/>
    </source>
</evidence>
<reference evidence="11" key="2">
    <citation type="journal article" date="2022" name="Hortic Res">
        <title>The genome of Dioscorea zingiberensis sheds light on the biosynthesis, origin and evolution of the medicinally important diosgenin saponins.</title>
        <authorList>
            <person name="Li Y."/>
            <person name="Tan C."/>
            <person name="Li Z."/>
            <person name="Guo J."/>
            <person name="Li S."/>
            <person name="Chen X."/>
            <person name="Wang C."/>
            <person name="Dai X."/>
            <person name="Yang H."/>
            <person name="Song W."/>
            <person name="Hou L."/>
            <person name="Xu J."/>
            <person name="Tong Z."/>
            <person name="Xu A."/>
            <person name="Yuan X."/>
            <person name="Wang W."/>
            <person name="Yang Q."/>
            <person name="Chen L."/>
            <person name="Sun Z."/>
            <person name="Wang K."/>
            <person name="Pan B."/>
            <person name="Chen J."/>
            <person name="Bao Y."/>
            <person name="Liu F."/>
            <person name="Qi X."/>
            <person name="Gang D.R."/>
            <person name="Wen J."/>
            <person name="Li J."/>
        </authorList>
    </citation>
    <scope>NUCLEOTIDE SEQUENCE</scope>
    <source>
        <strain evidence="11">Dzin_1.0</strain>
    </source>
</reference>
<reference evidence="11" key="1">
    <citation type="submission" date="2021-03" db="EMBL/GenBank/DDBJ databases">
        <authorList>
            <person name="Li Z."/>
            <person name="Yang C."/>
        </authorList>
    </citation>
    <scope>NUCLEOTIDE SEQUENCE</scope>
    <source>
        <strain evidence="11">Dzin_1.0</strain>
        <tissue evidence="11">Leaf</tissue>
    </source>
</reference>
<evidence type="ECO:0000256" key="9">
    <source>
        <dbReference type="PROSITE-ProRule" id="PRU00221"/>
    </source>
</evidence>
<dbReference type="InterPro" id="IPR044630">
    <property type="entry name" value="SPA1/2/3/4"/>
</dbReference>
<dbReference type="InterPro" id="IPR019775">
    <property type="entry name" value="WD40_repeat_CS"/>
</dbReference>
<keyword evidence="7" id="KW-0539">Nucleus</keyword>
<dbReference type="PANTHER" id="PTHR44218:SF6">
    <property type="entry name" value="PROTEIN SUPPRESSOR OF PHYA-105 1"/>
    <property type="match status" value="1"/>
</dbReference>
<dbReference type="InterPro" id="IPR036322">
    <property type="entry name" value="WD40_repeat_dom_sf"/>
</dbReference>
<feature type="compositionally biased region" description="Polar residues" evidence="10">
    <location>
        <begin position="619"/>
        <end position="634"/>
    </location>
</feature>
<keyword evidence="12" id="KW-1185">Reference proteome</keyword>
<dbReference type="GO" id="GO:0005634">
    <property type="term" value="C:nucleus"/>
    <property type="evidence" value="ECO:0007669"/>
    <property type="project" value="UniProtKB-SubCell"/>
</dbReference>
<evidence type="ECO:0000256" key="1">
    <source>
        <dbReference type="ARBA" id="ARBA00004123"/>
    </source>
</evidence>
<dbReference type="Gene3D" id="1.10.510.10">
    <property type="entry name" value="Transferase(Phosphotransferase) domain 1"/>
    <property type="match status" value="1"/>
</dbReference>
<feature type="region of interest" description="Disordered" evidence="10">
    <location>
        <begin position="241"/>
        <end position="271"/>
    </location>
</feature>
<dbReference type="FunFam" id="2.130.10.10:FF:000090">
    <property type="entry name" value="E3 ubiquitin-protein ligase RFWD2 isoform X1"/>
    <property type="match status" value="1"/>
</dbReference>
<protein>
    <submittedName>
        <fullName evidence="11">Uncharacterized protein</fullName>
    </submittedName>
</protein>
<proteinExistence type="predicted"/>
<gene>
    <name evidence="11" type="ORF">J5N97_004569</name>
</gene>
<dbReference type="GO" id="GO:0042802">
    <property type="term" value="F:identical protein binding"/>
    <property type="evidence" value="ECO:0007669"/>
    <property type="project" value="UniProtKB-ARBA"/>
</dbReference>
<dbReference type="PROSITE" id="PS50082">
    <property type="entry name" value="WD_REPEATS_2"/>
    <property type="match status" value="2"/>
</dbReference>
<keyword evidence="5" id="KW-0833">Ubl conjugation pathway</keyword>
<dbReference type="PANTHER" id="PTHR44218">
    <property type="entry name" value="PROTEIN SPA1-RELATED 2"/>
    <property type="match status" value="1"/>
</dbReference>
<dbReference type="PRINTS" id="PR00320">
    <property type="entry name" value="GPROTEINBRPT"/>
</dbReference>
<dbReference type="InterPro" id="IPR011009">
    <property type="entry name" value="Kinase-like_dom_sf"/>
</dbReference>
<dbReference type="GO" id="GO:0016740">
    <property type="term" value="F:transferase activity"/>
    <property type="evidence" value="ECO:0007669"/>
    <property type="project" value="UniProtKB-KW"/>
</dbReference>
<keyword evidence="4" id="KW-0677">Repeat</keyword>
<feature type="region of interest" description="Disordered" evidence="10">
    <location>
        <begin position="618"/>
        <end position="640"/>
    </location>
</feature>
<evidence type="ECO:0000313" key="11">
    <source>
        <dbReference type="EMBL" id="KAJ0986213.1"/>
    </source>
</evidence>
<keyword evidence="2 9" id="KW-0853">WD repeat</keyword>
<evidence type="ECO:0000256" key="8">
    <source>
        <dbReference type="ARBA" id="ARBA00084091"/>
    </source>
</evidence>
<accession>A0A9D5D8M1</accession>
<dbReference type="PROSITE" id="PS00678">
    <property type="entry name" value="WD_REPEATS_1"/>
    <property type="match status" value="1"/>
</dbReference>
<dbReference type="InterPro" id="IPR001680">
    <property type="entry name" value="WD40_rpt"/>
</dbReference>
<organism evidence="11 12">
    <name type="scientific">Dioscorea zingiberensis</name>
    <dbReference type="NCBI Taxonomy" id="325984"/>
    <lineage>
        <taxon>Eukaryota</taxon>
        <taxon>Viridiplantae</taxon>
        <taxon>Streptophyta</taxon>
        <taxon>Embryophyta</taxon>
        <taxon>Tracheophyta</taxon>
        <taxon>Spermatophyta</taxon>
        <taxon>Magnoliopsida</taxon>
        <taxon>Liliopsida</taxon>
        <taxon>Dioscoreales</taxon>
        <taxon>Dioscoreaceae</taxon>
        <taxon>Dioscorea</taxon>
    </lineage>
</organism>
<evidence type="ECO:0000256" key="5">
    <source>
        <dbReference type="ARBA" id="ARBA00022786"/>
    </source>
</evidence>
<evidence type="ECO:0000256" key="10">
    <source>
        <dbReference type="SAM" id="MobiDB-lite"/>
    </source>
</evidence>
<dbReference type="InterPro" id="IPR015943">
    <property type="entry name" value="WD40/YVTN_repeat-like_dom_sf"/>
</dbReference>
<keyword evidence="6" id="KW-0175">Coiled coil</keyword>
<dbReference type="SUPFAM" id="SSF50978">
    <property type="entry name" value="WD40 repeat-like"/>
    <property type="match status" value="1"/>
</dbReference>
<dbReference type="AlphaFoldDB" id="A0A9D5D8M1"/>
<dbReference type="GO" id="GO:0009585">
    <property type="term" value="P:red, far-red light phototransduction"/>
    <property type="evidence" value="ECO:0007669"/>
    <property type="project" value="UniProtKB-KW"/>
</dbReference>
<evidence type="ECO:0000256" key="4">
    <source>
        <dbReference type="ARBA" id="ARBA00022737"/>
    </source>
</evidence>
<comment type="subcellular location">
    <subcellularLocation>
        <location evidence="1">Nucleus</location>
    </subcellularLocation>
</comment>
<dbReference type="GO" id="GO:0009640">
    <property type="term" value="P:photomorphogenesis"/>
    <property type="evidence" value="ECO:0007669"/>
    <property type="project" value="InterPro"/>
</dbReference>
<evidence type="ECO:0000256" key="3">
    <source>
        <dbReference type="ARBA" id="ARBA00022679"/>
    </source>
</evidence>
<evidence type="ECO:0000256" key="2">
    <source>
        <dbReference type="ARBA" id="ARBA00022574"/>
    </source>
</evidence>
<evidence type="ECO:0000256" key="6">
    <source>
        <dbReference type="ARBA" id="ARBA00023054"/>
    </source>
</evidence>
<dbReference type="InterPro" id="IPR020472">
    <property type="entry name" value="WD40_PAC1"/>
</dbReference>
<comment type="caution">
    <text evidence="11">The sequence shown here is derived from an EMBL/GenBank/DDBJ whole genome shotgun (WGS) entry which is preliminary data.</text>
</comment>
<dbReference type="Proteomes" id="UP001085076">
    <property type="component" value="Miscellaneous, Linkage group lg01"/>
</dbReference>
<feature type="region of interest" description="Disordered" evidence="10">
    <location>
        <begin position="1"/>
        <end position="48"/>
    </location>
</feature>
<evidence type="ECO:0000313" key="12">
    <source>
        <dbReference type="Proteomes" id="UP001085076"/>
    </source>
</evidence>
<feature type="repeat" description="WD" evidence="9">
    <location>
        <begin position="929"/>
        <end position="969"/>
    </location>
</feature>
<feature type="repeat" description="WD" evidence="9">
    <location>
        <begin position="843"/>
        <end position="885"/>
    </location>
</feature>
<dbReference type="SMART" id="SM00320">
    <property type="entry name" value="WD40"/>
    <property type="match status" value="7"/>
</dbReference>
<name>A0A9D5D8M1_9LILI</name>
<feature type="region of interest" description="Disordered" evidence="10">
    <location>
        <begin position="62"/>
        <end position="87"/>
    </location>
</feature>
<sequence length="1068" mass="118699">MEGSADLNESLENTAGPPYMKRKENDQPPQQPENCNVVLENPTPVISPDGGWAEQLSMETLAGRDGNSGQSGSDALCTSPRLADDPGTTVEELTLKNYKSPHLALGGFSGSGDSSRKGFWQNFRNIVGGTRDAASRESSVMGDRADVNNMFLHQFWAPRPQPFLQSDNYHSKVSDHISESEHYVASADARFPSGIRTKILSSPGFSQFLLKNNLKGKGVALKHQGIPEMPDNVVQDQNNEKHTAVAGKASDALQKPKTKPDDAPQLGGGSLGTSYLQNNGINMREWLKDRQQKLNKGERLHIFKQILELVDISHSQGQSLQHLRPSYFIVLPSNQVKYVGSFHPKCQMELPSNSVNQDVHYLEHNLKRKRYLEQAKDKHEVSPKYLKHGKHSNIGIRQYSVGGASKGDHVRESDSGTFRAGNSGCDFREQLKFGELYRPRTMPSNSIVSSAGLQKSILEIVKLEDRWYASPEEPNKNSCAFASNIYSLGVLLFELFCNFESWEAHSSAMLDLRHRILPPHLLSESPKEAGFCLWLLHPEPSSRPKSREILACDLISEGRDLSSLDHSSALIDEEDAEAELLLHFLQIMKEQKEKQADKLVSDLGCLTSDIEEVERRQPTRVSPLSNAGNSQANVADNLDVHPCEGPNLETASRLPMPIMKEERLMRNIEQLENAYFSIRANVELPETNVATRADTDVLKIRDKWSRFQNDGDVWDGNQLSSDRLGAFFDGLCKYARYSKFEVRGCLRNVDILNSANVICSLSFDRDEDYFAAAGVSKKIKIFEFAALLNDNVDIHYPVIEMCSRSKLSCVCWNSYIKNYLASTDYDGVIQLWDASTGQGFTQYAEHQKRAWSVDFSQVDPTKLASGSDDCSVKLWSINERSCINTIRNVANVCCVQFSSHSSHLLAFGSADYKVYCYDLRNTRIPWCTLAGHGKAVSYVKFVDPETVVSASTDNSLKLWDLNKTNATGLSAGACSMSLTGHVNEKNFVGLSVCDGYIACGSETNEVYSYYRTLPMPVTSHKFGSIDPITGQETGDDNGQFVSSVCWRGKSNMVVAANSSGSIKLLEMV</sequence>
<dbReference type="EMBL" id="JAGGNH010000001">
    <property type="protein sequence ID" value="KAJ0986213.1"/>
    <property type="molecule type" value="Genomic_DNA"/>
</dbReference>
<dbReference type="Pfam" id="PF00400">
    <property type="entry name" value="WD40"/>
    <property type="match status" value="2"/>
</dbReference>
<dbReference type="SUPFAM" id="SSF56112">
    <property type="entry name" value="Protein kinase-like (PK-like)"/>
    <property type="match status" value="1"/>
</dbReference>
<dbReference type="OrthoDB" id="273771at2759"/>
<keyword evidence="8" id="KW-0607">Phytochrome signaling pathway</keyword>
<dbReference type="PROSITE" id="PS50294">
    <property type="entry name" value="WD_REPEATS_REGION"/>
    <property type="match status" value="1"/>
</dbReference>
<dbReference type="Gene3D" id="2.130.10.10">
    <property type="entry name" value="YVTN repeat-like/Quinoprotein amine dehydrogenase"/>
    <property type="match status" value="1"/>
</dbReference>